<evidence type="ECO:0000313" key="2">
    <source>
        <dbReference type="EMBL" id="KAG8089993.1"/>
    </source>
</evidence>
<feature type="compositionally biased region" description="Basic and acidic residues" evidence="1">
    <location>
        <begin position="33"/>
        <end position="42"/>
    </location>
</feature>
<dbReference type="EMBL" id="JAAALK010000081">
    <property type="protein sequence ID" value="KAG8089993.1"/>
    <property type="molecule type" value="Genomic_DNA"/>
</dbReference>
<dbReference type="Proteomes" id="UP000729402">
    <property type="component" value="Unassembled WGS sequence"/>
</dbReference>
<name>A0A8J5WET2_ZIZPA</name>
<evidence type="ECO:0000313" key="3">
    <source>
        <dbReference type="Proteomes" id="UP000729402"/>
    </source>
</evidence>
<reference evidence="2" key="1">
    <citation type="journal article" date="2021" name="bioRxiv">
        <title>Whole Genome Assembly and Annotation of Northern Wild Rice, Zizania palustris L., Supports a Whole Genome Duplication in the Zizania Genus.</title>
        <authorList>
            <person name="Haas M."/>
            <person name="Kono T."/>
            <person name="Macchietto M."/>
            <person name="Millas R."/>
            <person name="McGilp L."/>
            <person name="Shao M."/>
            <person name="Duquette J."/>
            <person name="Hirsch C.N."/>
            <person name="Kimball J."/>
        </authorList>
    </citation>
    <scope>NUCLEOTIDE SEQUENCE</scope>
    <source>
        <tissue evidence="2">Fresh leaf tissue</tissue>
    </source>
</reference>
<evidence type="ECO:0000256" key="1">
    <source>
        <dbReference type="SAM" id="MobiDB-lite"/>
    </source>
</evidence>
<feature type="compositionally biased region" description="Basic and acidic residues" evidence="1">
    <location>
        <begin position="133"/>
        <end position="145"/>
    </location>
</feature>
<feature type="region of interest" description="Disordered" evidence="1">
    <location>
        <begin position="18"/>
        <end position="59"/>
    </location>
</feature>
<keyword evidence="3" id="KW-1185">Reference proteome</keyword>
<organism evidence="2 3">
    <name type="scientific">Zizania palustris</name>
    <name type="common">Northern wild rice</name>
    <dbReference type="NCBI Taxonomy" id="103762"/>
    <lineage>
        <taxon>Eukaryota</taxon>
        <taxon>Viridiplantae</taxon>
        <taxon>Streptophyta</taxon>
        <taxon>Embryophyta</taxon>
        <taxon>Tracheophyta</taxon>
        <taxon>Spermatophyta</taxon>
        <taxon>Magnoliopsida</taxon>
        <taxon>Liliopsida</taxon>
        <taxon>Poales</taxon>
        <taxon>Poaceae</taxon>
        <taxon>BOP clade</taxon>
        <taxon>Oryzoideae</taxon>
        <taxon>Oryzeae</taxon>
        <taxon>Zizaniinae</taxon>
        <taxon>Zizania</taxon>
    </lineage>
</organism>
<feature type="region of interest" description="Disordered" evidence="1">
    <location>
        <begin position="121"/>
        <end position="151"/>
    </location>
</feature>
<protein>
    <submittedName>
        <fullName evidence="2">Uncharacterized protein</fullName>
    </submittedName>
</protein>
<comment type="caution">
    <text evidence="2">The sequence shown here is derived from an EMBL/GenBank/DDBJ whole genome shotgun (WGS) entry which is preliminary data.</text>
</comment>
<reference evidence="2" key="2">
    <citation type="submission" date="2021-02" db="EMBL/GenBank/DDBJ databases">
        <authorList>
            <person name="Kimball J.A."/>
            <person name="Haas M.W."/>
            <person name="Macchietto M."/>
            <person name="Kono T."/>
            <person name="Duquette J."/>
            <person name="Shao M."/>
        </authorList>
    </citation>
    <scope>NUCLEOTIDE SEQUENCE</scope>
    <source>
        <tissue evidence="2">Fresh leaf tissue</tissue>
    </source>
</reference>
<gene>
    <name evidence="2" type="ORF">GUJ93_ZPchr0011g27040</name>
</gene>
<dbReference type="AlphaFoldDB" id="A0A8J5WET2"/>
<accession>A0A8J5WET2</accession>
<proteinExistence type="predicted"/>
<sequence length="151" mass="16313">MDLGLKYGARPEKVLPLPRAQCERRSSWQASSEVRRGVEGRRRSLPQSNRGPGWRDDASDCRSPECFAFGATPRRAALNGGDGPGLWPTRAWPACGAASAAFPPLAIPRPSAVRSAASAALVTRRCAEPPPARTERREDDRRKPEAAGQNA</sequence>